<sequence>MTTVGPDQFRLGFIKSVKTRLDQFCDLATQCHPSHLSCEPFPLPGQGGPIQCGHFNLCVIIQFRHLNPERWVIRIPFPDQHSWSAEKMTSEIATMTYVAAKTNIPLPRVYDYSLSRDNLINSPYMIMDYMEGRRLRDLIRKHKMPSSKSQIEKAHLQVANIYLQLRQLEFPAIGALGPIQWLNKSLTSYSPAEIGVSGRPLTLDMALQSTSKGYHPGGILEPKTTFQSNRAFVDALAKLSANRFRRLSVLDPNQKQIPLPPFAQYIQETFHKFAAKELCQSNGPYVLMHGDLMLHDGNILFDEDFNLTAVIDWEWSFVAPVQFLVPPVWLSGSGIMFAFLDQGFKKQVQSFRGQVEMLERTAGQLSLLNSPWSSTADVWGIALIAALLHPDNIDFAFMEILFWHIYGVEKSDENIEKRGNIIKSLIEDAGKSTGIEDYLIREFSLKSRLWRS</sequence>
<accession>A0A2H3FJW2</accession>
<evidence type="ECO:0000313" key="4">
    <source>
        <dbReference type="Proteomes" id="UP000219602"/>
    </source>
</evidence>
<dbReference type="Pfam" id="PF01636">
    <property type="entry name" value="APH"/>
    <property type="match status" value="1"/>
</dbReference>
<gene>
    <name evidence="3" type="ORF">AU210_016460</name>
    <name evidence="2" type="ORF">AU210_016720</name>
</gene>
<name>A0A2H3FJW2_FUSOX</name>
<reference evidence="2" key="2">
    <citation type="submission" date="2016-06" db="EMBL/GenBank/DDBJ databases">
        <authorList>
            <person name="Kjaerup R.B."/>
            <person name="Dalgaard T.S."/>
            <person name="Juul-Madsen H.R."/>
        </authorList>
    </citation>
    <scope>NUCLEOTIDE SEQUENCE</scope>
    <source>
        <strain evidence="2">Forc016</strain>
    </source>
</reference>
<dbReference type="SUPFAM" id="SSF56112">
    <property type="entry name" value="Protein kinase-like (PK-like)"/>
    <property type="match status" value="1"/>
</dbReference>
<feature type="domain" description="Aminoglycoside phosphotransferase" evidence="1">
    <location>
        <begin position="67"/>
        <end position="320"/>
    </location>
</feature>
<dbReference type="PANTHER" id="PTHR21310">
    <property type="entry name" value="AMINOGLYCOSIDE PHOSPHOTRANSFERASE-RELATED-RELATED"/>
    <property type="match status" value="1"/>
</dbReference>
<comment type="caution">
    <text evidence="2">The sequence shown here is derived from an EMBL/GenBank/DDBJ whole genome shotgun (WGS) entry which is preliminary data.</text>
</comment>
<evidence type="ECO:0000313" key="3">
    <source>
        <dbReference type="EMBL" id="PCD21498.1"/>
    </source>
</evidence>
<dbReference type="InterPro" id="IPR011009">
    <property type="entry name" value="Kinase-like_dom_sf"/>
</dbReference>
<dbReference type="InterPro" id="IPR002575">
    <property type="entry name" value="Aminoglycoside_PTrfase"/>
</dbReference>
<evidence type="ECO:0000313" key="2">
    <source>
        <dbReference type="EMBL" id="PCD20145.1"/>
    </source>
</evidence>
<dbReference type="EMBL" id="MABQ02000021">
    <property type="protein sequence ID" value="PCD20145.1"/>
    <property type="molecule type" value="Genomic_DNA"/>
</dbReference>
<organism evidence="2 4">
    <name type="scientific">Fusarium oxysporum f. sp. radicis-cucumerinum</name>
    <dbReference type="NCBI Taxonomy" id="327505"/>
    <lineage>
        <taxon>Eukaryota</taxon>
        <taxon>Fungi</taxon>
        <taxon>Dikarya</taxon>
        <taxon>Ascomycota</taxon>
        <taxon>Pezizomycotina</taxon>
        <taxon>Sordariomycetes</taxon>
        <taxon>Hypocreomycetidae</taxon>
        <taxon>Hypocreales</taxon>
        <taxon>Nectriaceae</taxon>
        <taxon>Fusarium</taxon>
        <taxon>Fusarium oxysporum species complex</taxon>
    </lineage>
</organism>
<protein>
    <recommendedName>
        <fullName evidence="1">Aminoglycoside phosphotransferase domain-containing protein</fullName>
    </recommendedName>
</protein>
<proteinExistence type="predicted"/>
<dbReference type="PANTHER" id="PTHR21310:SF37">
    <property type="entry name" value="AMINOGLYCOSIDE PHOSPHOTRANSFERASE DOMAIN-CONTAINING PROTEIN"/>
    <property type="match status" value="1"/>
</dbReference>
<dbReference type="Gene3D" id="3.90.1200.10">
    <property type="match status" value="1"/>
</dbReference>
<dbReference type="InterPro" id="IPR051678">
    <property type="entry name" value="AGP_Transferase"/>
</dbReference>
<reference evidence="2 4" key="3">
    <citation type="journal article" date="2017" name="Sci. Rep.">
        <title>A mobile pathogenicity chromosome in Fusarium oxysporum for infection of multiple cucurbit species.</title>
        <authorList>
            <person name="van Dam P."/>
            <person name="Fokkens L."/>
            <person name="Ayukawa Y."/>
            <person name="van der Gragt M."/>
            <person name="Ter Horst A."/>
            <person name="Brankovics B."/>
            <person name="Houterman P.M."/>
            <person name="Arie T."/>
            <person name="Rep M."/>
        </authorList>
    </citation>
    <scope>NUCLEOTIDE SEQUENCE [LARGE SCALE GENOMIC DNA]</scope>
    <source>
        <strain evidence="2 4">Forc016</strain>
    </source>
</reference>
<dbReference type="EMBL" id="MABQ02000013">
    <property type="protein sequence ID" value="PCD21498.1"/>
    <property type="molecule type" value="Genomic_DNA"/>
</dbReference>
<dbReference type="AlphaFoldDB" id="A0A2H3FJW2"/>
<reference evidence="2 4" key="1">
    <citation type="journal article" date="2016" name="Environ. Microbiol.">
        <title>Effector profiles distinguish formae speciales of Fusarium oxysporum.</title>
        <authorList>
            <person name="van Dam P."/>
            <person name="Fokkens L."/>
            <person name="Schmidt S.M."/>
            <person name="Linmans J.H."/>
            <person name="Kistler H.C."/>
            <person name="Ma L.J."/>
            <person name="Rep M."/>
        </authorList>
    </citation>
    <scope>NUCLEOTIDE SEQUENCE [LARGE SCALE GENOMIC DNA]</scope>
    <source>
        <strain evidence="2 4">Forc016</strain>
    </source>
</reference>
<evidence type="ECO:0000259" key="1">
    <source>
        <dbReference type="Pfam" id="PF01636"/>
    </source>
</evidence>
<dbReference type="Proteomes" id="UP000219602">
    <property type="component" value="Unassembled WGS sequence"/>
</dbReference>
<dbReference type="Gene3D" id="3.30.200.20">
    <property type="entry name" value="Phosphorylase Kinase, domain 1"/>
    <property type="match status" value="1"/>
</dbReference>